<dbReference type="EMBL" id="VFOZ01000001">
    <property type="protein sequence ID" value="TQL97783.1"/>
    <property type="molecule type" value="Genomic_DNA"/>
</dbReference>
<accession>A0A543CL05</accession>
<protein>
    <submittedName>
        <fullName evidence="1">Uncharacterized protein</fullName>
    </submittedName>
</protein>
<keyword evidence="2" id="KW-1185">Reference proteome</keyword>
<evidence type="ECO:0000313" key="1">
    <source>
        <dbReference type="EMBL" id="TQL97783.1"/>
    </source>
</evidence>
<organism evidence="1 2">
    <name type="scientific">Actinoallomurus bryophytorum</name>
    <dbReference type="NCBI Taxonomy" id="1490222"/>
    <lineage>
        <taxon>Bacteria</taxon>
        <taxon>Bacillati</taxon>
        <taxon>Actinomycetota</taxon>
        <taxon>Actinomycetes</taxon>
        <taxon>Streptosporangiales</taxon>
        <taxon>Thermomonosporaceae</taxon>
        <taxon>Actinoallomurus</taxon>
    </lineage>
</organism>
<comment type="caution">
    <text evidence="1">The sequence shown here is derived from an EMBL/GenBank/DDBJ whole genome shotgun (WGS) entry which is preliminary data.</text>
</comment>
<sequence length="71" mass="7676">MASQRTPVRVRAAVDYRVGDLVRDRDRVAGQVRTSSTCEMGGLGLVTLSLRLREIDDLGEMGISGSDPLLS</sequence>
<dbReference type="Proteomes" id="UP000316096">
    <property type="component" value="Unassembled WGS sequence"/>
</dbReference>
<dbReference type="AlphaFoldDB" id="A0A543CL05"/>
<proteinExistence type="predicted"/>
<evidence type="ECO:0000313" key="2">
    <source>
        <dbReference type="Proteomes" id="UP000316096"/>
    </source>
</evidence>
<name>A0A543CL05_9ACTN</name>
<reference evidence="1 2" key="1">
    <citation type="submission" date="2019-06" db="EMBL/GenBank/DDBJ databases">
        <title>Sequencing the genomes of 1000 actinobacteria strains.</title>
        <authorList>
            <person name="Klenk H.-P."/>
        </authorList>
    </citation>
    <scope>NUCLEOTIDE SEQUENCE [LARGE SCALE GENOMIC DNA]</scope>
    <source>
        <strain evidence="1 2">DSM 102200</strain>
    </source>
</reference>
<dbReference type="RefSeq" id="WP_141956468.1">
    <property type="nucleotide sequence ID" value="NZ_VFOZ01000001.1"/>
</dbReference>
<gene>
    <name evidence="1" type="ORF">FB559_3389</name>
</gene>